<keyword evidence="8" id="KW-0055">Arginine biosynthesis</keyword>
<dbReference type="Gene3D" id="3.40.50.620">
    <property type="entry name" value="HUPs"/>
    <property type="match status" value="1"/>
</dbReference>
<dbReference type="PANTHER" id="PTHR11587:SF2">
    <property type="entry name" value="ARGININOSUCCINATE SYNTHASE"/>
    <property type="match status" value="1"/>
</dbReference>
<dbReference type="InterPro" id="IPR024073">
    <property type="entry name" value="AS_multimer_C_tail"/>
</dbReference>
<dbReference type="GO" id="GO:0004055">
    <property type="term" value="F:argininosuccinate synthase activity"/>
    <property type="evidence" value="ECO:0007669"/>
    <property type="project" value="UniProtKB-EC"/>
</dbReference>
<dbReference type="Gene3D" id="3.90.1260.10">
    <property type="entry name" value="Argininosuccinate synthetase, chain A, domain 2"/>
    <property type="match status" value="1"/>
</dbReference>
<evidence type="ECO:0000256" key="14">
    <source>
        <dbReference type="ARBA" id="ARBA00049077"/>
    </source>
</evidence>
<name>A0A6J6CF61_9ZZZZ</name>
<dbReference type="UniPathway" id="UPA00068">
    <property type="reaction ID" value="UER00113"/>
</dbReference>
<keyword evidence="10" id="KW-0028">Amino-acid biosynthesis</keyword>
<evidence type="ECO:0000256" key="2">
    <source>
        <dbReference type="ARBA" id="ARBA00004967"/>
    </source>
</evidence>
<protein>
    <recommendedName>
        <fullName evidence="6">Argininosuccinate synthase</fullName>
        <ecNumber evidence="5">6.3.4.5</ecNumber>
    </recommendedName>
    <alternativeName>
        <fullName evidence="13">Citrulline--aspartate ligase</fullName>
    </alternativeName>
</protein>
<dbReference type="AlphaFoldDB" id="A0A6J6CF61"/>
<evidence type="ECO:0000256" key="8">
    <source>
        <dbReference type="ARBA" id="ARBA00022571"/>
    </source>
</evidence>
<accession>A0A6J6CF61</accession>
<dbReference type="HAMAP" id="MF_00581">
    <property type="entry name" value="Arg_succ_synth_type2"/>
    <property type="match status" value="1"/>
</dbReference>
<evidence type="ECO:0000259" key="16">
    <source>
        <dbReference type="Pfam" id="PF20979"/>
    </source>
</evidence>
<keyword evidence="11" id="KW-0547">Nucleotide-binding</keyword>
<feature type="domain" description="Arginosuccinate synthase C-terminal" evidence="16">
    <location>
        <begin position="191"/>
        <end position="411"/>
    </location>
</feature>
<dbReference type="PANTHER" id="PTHR11587">
    <property type="entry name" value="ARGININOSUCCINATE SYNTHASE"/>
    <property type="match status" value="1"/>
</dbReference>
<dbReference type="InterPro" id="IPR024074">
    <property type="entry name" value="AS_cat/multimer_dom_body"/>
</dbReference>
<keyword evidence="12" id="KW-0067">ATP-binding</keyword>
<evidence type="ECO:0000313" key="18">
    <source>
        <dbReference type="EMBL" id="CAB4603317.1"/>
    </source>
</evidence>
<dbReference type="EMBL" id="CAEZUR010000017">
    <property type="protein sequence ID" value="CAB4603317.1"/>
    <property type="molecule type" value="Genomic_DNA"/>
</dbReference>
<dbReference type="GO" id="GO:0000053">
    <property type="term" value="P:argininosuccinate metabolic process"/>
    <property type="evidence" value="ECO:0007669"/>
    <property type="project" value="TreeGrafter"/>
</dbReference>
<organism evidence="17">
    <name type="scientific">freshwater metagenome</name>
    <dbReference type="NCBI Taxonomy" id="449393"/>
    <lineage>
        <taxon>unclassified sequences</taxon>
        <taxon>metagenomes</taxon>
        <taxon>ecological metagenomes</taxon>
    </lineage>
</organism>
<gene>
    <name evidence="17" type="ORF">UFOPK1433_00988</name>
    <name evidence="18" type="ORF">UFOPK1843_00320</name>
</gene>
<sequence>MTKVLSSLPVGEKVGIAFSGGLDTSVAVAWMREKGAIPYAYTADLGQYDETDIASIPDRAVIYGAEAGRLVDCRSSLVEEGLAAIACGAFHIRTGGKAYFNTTPLGRVVTGTLLVRAMRDDQVEIWGDGSTYKGNDIERFYRYGLLANPNLRIYKPWLDADFVSELGGRHEMSEWLQARKLPYRASTEKAYSTDANMLGATHEAKSLENLDTSYEIVEPIMGVKFWDANVKIDSEDVTVTFRQGRPVAINGKEYKDAVELMLEANAIGGRHGLGMSDQIENRIIEAKSRGIYEAPGMALIFAAYERLLSAIHNEDTIANYHAEGRRMGRLLYEGRWLDPQTLMLRESLTKWVASAVNGSVTLRLRRGDDYTILDTRGEGFSYHPEKLSMERTEDSAFGPTDRIGQLTMRNLDIQDTRNKLDLYRKQGQIEGGQFELT</sequence>
<dbReference type="InterPro" id="IPR048267">
    <property type="entry name" value="Arginosuc_syn_N"/>
</dbReference>
<dbReference type="PROSITE" id="PS00564">
    <property type="entry name" value="ARGININOSUCCIN_SYN_1"/>
    <property type="match status" value="1"/>
</dbReference>
<comment type="catalytic activity">
    <reaction evidence="14">
        <text>L-citrulline + L-aspartate + ATP = 2-(N(omega)-L-arginino)succinate + AMP + diphosphate + H(+)</text>
        <dbReference type="Rhea" id="RHEA:10932"/>
        <dbReference type="ChEBI" id="CHEBI:15378"/>
        <dbReference type="ChEBI" id="CHEBI:29991"/>
        <dbReference type="ChEBI" id="CHEBI:30616"/>
        <dbReference type="ChEBI" id="CHEBI:33019"/>
        <dbReference type="ChEBI" id="CHEBI:57472"/>
        <dbReference type="ChEBI" id="CHEBI:57743"/>
        <dbReference type="ChEBI" id="CHEBI:456215"/>
        <dbReference type="EC" id="6.3.4.5"/>
    </reaction>
</comment>
<dbReference type="Pfam" id="PF20979">
    <property type="entry name" value="Arginosuc_syn_C"/>
    <property type="match status" value="1"/>
</dbReference>
<evidence type="ECO:0000256" key="10">
    <source>
        <dbReference type="ARBA" id="ARBA00022605"/>
    </source>
</evidence>
<dbReference type="GO" id="GO:0042803">
    <property type="term" value="F:protein homodimerization activity"/>
    <property type="evidence" value="ECO:0007669"/>
    <property type="project" value="InterPro"/>
</dbReference>
<reference evidence="17" key="1">
    <citation type="submission" date="2020-05" db="EMBL/GenBank/DDBJ databases">
        <authorList>
            <person name="Chiriac C."/>
            <person name="Salcher M."/>
            <person name="Ghai R."/>
            <person name="Kavagutti S V."/>
        </authorList>
    </citation>
    <scope>NUCLEOTIDE SEQUENCE</scope>
</reference>
<dbReference type="GO" id="GO:0005524">
    <property type="term" value="F:ATP binding"/>
    <property type="evidence" value="ECO:0007669"/>
    <property type="project" value="UniProtKB-KW"/>
</dbReference>
<keyword evidence="9" id="KW-0436">Ligase</keyword>
<dbReference type="PROSITE" id="PS00565">
    <property type="entry name" value="ARGININOSUCCIN_SYN_2"/>
    <property type="match status" value="1"/>
</dbReference>
<dbReference type="NCBIfam" id="NF003779">
    <property type="entry name" value="PRK05370.1"/>
    <property type="match status" value="1"/>
</dbReference>
<evidence type="ECO:0000256" key="11">
    <source>
        <dbReference type="ARBA" id="ARBA00022741"/>
    </source>
</evidence>
<dbReference type="InterPro" id="IPR001518">
    <property type="entry name" value="Arginosuc_synth"/>
</dbReference>
<dbReference type="InterPro" id="IPR023437">
    <property type="entry name" value="Arg_succ_synth_type2_subfam"/>
</dbReference>
<dbReference type="InterPro" id="IPR014729">
    <property type="entry name" value="Rossmann-like_a/b/a_fold"/>
</dbReference>
<comment type="pathway">
    <text evidence="2">Amino-acid biosynthesis; L-arginine biosynthesis; L-arginine from L-ornithine and carbamoyl phosphate: step 2/3.</text>
</comment>
<dbReference type="GO" id="GO:0006526">
    <property type="term" value="P:L-arginine biosynthetic process"/>
    <property type="evidence" value="ECO:0007669"/>
    <property type="project" value="UniProtKB-UniPathway"/>
</dbReference>
<dbReference type="NCBIfam" id="TIGR00032">
    <property type="entry name" value="argG"/>
    <property type="match status" value="1"/>
</dbReference>
<dbReference type="CDD" id="cd01999">
    <property type="entry name" value="ASS"/>
    <property type="match status" value="1"/>
</dbReference>
<dbReference type="GO" id="GO:0005737">
    <property type="term" value="C:cytoplasm"/>
    <property type="evidence" value="ECO:0007669"/>
    <property type="project" value="UniProtKB-SubCell"/>
</dbReference>
<dbReference type="SUPFAM" id="SSF52402">
    <property type="entry name" value="Adenine nucleotide alpha hydrolases-like"/>
    <property type="match status" value="1"/>
</dbReference>
<evidence type="ECO:0000256" key="6">
    <source>
        <dbReference type="ARBA" id="ARBA00014810"/>
    </source>
</evidence>
<evidence type="ECO:0000256" key="4">
    <source>
        <dbReference type="ARBA" id="ARBA00011881"/>
    </source>
</evidence>
<comment type="subunit">
    <text evidence="4">Homotetramer.</text>
</comment>
<evidence type="ECO:0000256" key="12">
    <source>
        <dbReference type="ARBA" id="ARBA00022840"/>
    </source>
</evidence>
<comment type="subcellular location">
    <subcellularLocation>
        <location evidence="1">Cytoplasm</location>
    </subcellularLocation>
</comment>
<dbReference type="EC" id="6.3.4.5" evidence="5"/>
<dbReference type="SUPFAM" id="SSF69864">
    <property type="entry name" value="Argininosuccinate synthetase, C-terminal domain"/>
    <property type="match status" value="1"/>
</dbReference>
<evidence type="ECO:0000256" key="7">
    <source>
        <dbReference type="ARBA" id="ARBA00022490"/>
    </source>
</evidence>
<feature type="domain" description="Arginosuccinate synthase-like N-terminal" evidence="15">
    <location>
        <begin position="13"/>
        <end position="161"/>
    </location>
</feature>
<evidence type="ECO:0000256" key="13">
    <source>
        <dbReference type="ARBA" id="ARBA00029916"/>
    </source>
</evidence>
<evidence type="ECO:0000256" key="1">
    <source>
        <dbReference type="ARBA" id="ARBA00004496"/>
    </source>
</evidence>
<dbReference type="Pfam" id="PF00764">
    <property type="entry name" value="Arginosuc_synth"/>
    <property type="match status" value="1"/>
</dbReference>
<dbReference type="Gene3D" id="1.10.287.400">
    <property type="match status" value="1"/>
</dbReference>
<dbReference type="EMBL" id="CAEZSN010000130">
    <property type="protein sequence ID" value="CAB4548853.1"/>
    <property type="molecule type" value="Genomic_DNA"/>
</dbReference>
<evidence type="ECO:0000313" key="17">
    <source>
        <dbReference type="EMBL" id="CAB4548853.1"/>
    </source>
</evidence>
<evidence type="ECO:0000256" key="5">
    <source>
        <dbReference type="ARBA" id="ARBA00012286"/>
    </source>
</evidence>
<evidence type="ECO:0000256" key="3">
    <source>
        <dbReference type="ARBA" id="ARBA00009088"/>
    </source>
</evidence>
<dbReference type="InterPro" id="IPR048268">
    <property type="entry name" value="Arginosuc_syn_C"/>
</dbReference>
<dbReference type="InterPro" id="IPR018223">
    <property type="entry name" value="Arginosuc_synth_CS"/>
</dbReference>
<comment type="similarity">
    <text evidence="3">Belongs to the argininosuccinate synthase family. Type 2 subfamily.</text>
</comment>
<evidence type="ECO:0000256" key="9">
    <source>
        <dbReference type="ARBA" id="ARBA00022598"/>
    </source>
</evidence>
<keyword evidence="7" id="KW-0963">Cytoplasm</keyword>
<evidence type="ECO:0000259" key="15">
    <source>
        <dbReference type="Pfam" id="PF00764"/>
    </source>
</evidence>
<dbReference type="InterPro" id="IPR023434">
    <property type="entry name" value="Arginosuc_synth_type_1_subfam"/>
</dbReference>
<dbReference type="GO" id="GO:0000050">
    <property type="term" value="P:urea cycle"/>
    <property type="evidence" value="ECO:0007669"/>
    <property type="project" value="TreeGrafter"/>
</dbReference>
<proteinExistence type="inferred from homology"/>